<keyword evidence="5" id="KW-1185">Reference proteome</keyword>
<dbReference type="InterPro" id="IPR051462">
    <property type="entry name" value="CBS_domain-containing"/>
</dbReference>
<keyword evidence="2" id="KW-0129">CBS domain</keyword>
<dbReference type="Pfam" id="PF00571">
    <property type="entry name" value="CBS"/>
    <property type="match status" value="2"/>
</dbReference>
<dbReference type="OrthoDB" id="9790355at2"/>
<gene>
    <name evidence="4" type="ORF">SAMN02745885_00367</name>
</gene>
<dbReference type="PANTHER" id="PTHR48108">
    <property type="entry name" value="CBS DOMAIN-CONTAINING PROTEIN CBSX2, CHLOROPLASTIC"/>
    <property type="match status" value="1"/>
</dbReference>
<dbReference type="InterPro" id="IPR046342">
    <property type="entry name" value="CBS_dom_sf"/>
</dbReference>
<dbReference type="SUPFAM" id="SSF54631">
    <property type="entry name" value="CBS-domain pair"/>
    <property type="match status" value="1"/>
</dbReference>
<dbReference type="Proteomes" id="UP000189933">
    <property type="component" value="Unassembled WGS sequence"/>
</dbReference>
<feature type="domain" description="CBS" evidence="3">
    <location>
        <begin position="7"/>
        <end position="64"/>
    </location>
</feature>
<dbReference type="SMART" id="SM00116">
    <property type="entry name" value="CBS"/>
    <property type="match status" value="2"/>
</dbReference>
<dbReference type="AlphaFoldDB" id="A0A1T4M120"/>
<feature type="domain" description="CBS" evidence="3">
    <location>
        <begin position="97"/>
        <end position="158"/>
    </location>
</feature>
<dbReference type="PROSITE" id="PS51371">
    <property type="entry name" value="CBS"/>
    <property type="match status" value="2"/>
</dbReference>
<proteinExistence type="predicted"/>
<evidence type="ECO:0000313" key="5">
    <source>
        <dbReference type="Proteomes" id="UP000189933"/>
    </source>
</evidence>
<dbReference type="RefSeq" id="WP_078664522.1">
    <property type="nucleotide sequence ID" value="NZ_FUXM01000003.1"/>
</dbReference>
<protein>
    <submittedName>
        <fullName evidence="4">CBS domain-containing protein</fullName>
    </submittedName>
</protein>
<dbReference type="PANTHER" id="PTHR48108:SF26">
    <property type="entry name" value="CBS DOMAIN-CONTAINING PROTEIN DDB_G0289609"/>
    <property type="match status" value="1"/>
</dbReference>
<accession>A0A1T4M120</accession>
<dbReference type="EMBL" id="FUXM01000003">
    <property type="protein sequence ID" value="SJZ60414.1"/>
    <property type="molecule type" value="Genomic_DNA"/>
</dbReference>
<evidence type="ECO:0000259" key="3">
    <source>
        <dbReference type="PROSITE" id="PS51371"/>
    </source>
</evidence>
<keyword evidence="1" id="KW-0677">Repeat</keyword>
<name>A0A1T4M120_9FIRM</name>
<evidence type="ECO:0000313" key="4">
    <source>
        <dbReference type="EMBL" id="SJZ60414.1"/>
    </source>
</evidence>
<dbReference type="Gene3D" id="3.10.580.10">
    <property type="entry name" value="CBS-domain"/>
    <property type="match status" value="1"/>
</dbReference>
<dbReference type="CDD" id="cd04586">
    <property type="entry name" value="CBS_pair_BON_assoc"/>
    <property type="match status" value="1"/>
</dbReference>
<evidence type="ECO:0000256" key="2">
    <source>
        <dbReference type="PROSITE-ProRule" id="PRU00703"/>
    </source>
</evidence>
<dbReference type="InterPro" id="IPR000644">
    <property type="entry name" value="CBS_dom"/>
</dbReference>
<organism evidence="4 5">
    <name type="scientific">Carboxydocella sporoproducens DSM 16521</name>
    <dbReference type="NCBI Taxonomy" id="1121270"/>
    <lineage>
        <taxon>Bacteria</taxon>
        <taxon>Bacillati</taxon>
        <taxon>Bacillota</taxon>
        <taxon>Clostridia</taxon>
        <taxon>Eubacteriales</taxon>
        <taxon>Clostridiales Family XVI. Incertae Sedis</taxon>
        <taxon>Carboxydocella</taxon>
    </lineage>
</organism>
<sequence>MMAREIMTRDVITVHLEDSVEKVARLLAEKGISGVPVVNDENKLVGIVTEGDFIVRSKKLRVPTYFQLLGGVIYFESPHRLEEELRKMTATRVKDIMTEDVISIVEETPIEEIATIMVEKKINRLPVVRNHKVVGIVSRSDLVKAMVGMKKPHHHGEERQGE</sequence>
<reference evidence="5" key="1">
    <citation type="submission" date="2017-02" db="EMBL/GenBank/DDBJ databases">
        <authorList>
            <person name="Varghese N."/>
            <person name="Submissions S."/>
        </authorList>
    </citation>
    <scope>NUCLEOTIDE SEQUENCE [LARGE SCALE GENOMIC DNA]</scope>
    <source>
        <strain evidence="5">DSM 16521</strain>
    </source>
</reference>
<evidence type="ECO:0000256" key="1">
    <source>
        <dbReference type="ARBA" id="ARBA00022737"/>
    </source>
</evidence>